<reference evidence="2" key="2">
    <citation type="submission" date="2023-06" db="EMBL/GenBank/DDBJ databases">
        <authorList>
            <consortium name="Lawrence Berkeley National Laboratory"/>
            <person name="Haridas S."/>
            <person name="Hensen N."/>
            <person name="Bonometti L."/>
            <person name="Westerberg I."/>
            <person name="Brannstrom I.O."/>
            <person name="Guillou S."/>
            <person name="Cros-Aarteil S."/>
            <person name="Calhoun S."/>
            <person name="Kuo A."/>
            <person name="Mondo S."/>
            <person name="Pangilinan J."/>
            <person name="Riley R."/>
            <person name="Labutti K."/>
            <person name="Andreopoulos B."/>
            <person name="Lipzen A."/>
            <person name="Chen C."/>
            <person name="Yanf M."/>
            <person name="Daum C."/>
            <person name="Ng V."/>
            <person name="Clum A."/>
            <person name="Steindorff A."/>
            <person name="Ohm R."/>
            <person name="Martin F."/>
            <person name="Silar P."/>
            <person name="Natvig D."/>
            <person name="Lalanne C."/>
            <person name="Gautier V."/>
            <person name="Ament-Velasquez S.L."/>
            <person name="Kruys A."/>
            <person name="Hutchinson M.I."/>
            <person name="Powell A.J."/>
            <person name="Barry K."/>
            <person name="Miller A.N."/>
            <person name="Grigoriev I.V."/>
            <person name="Debuchy R."/>
            <person name="Gladieux P."/>
            <person name="Thoren M.H."/>
            <person name="Johannesson H."/>
        </authorList>
    </citation>
    <scope>NUCLEOTIDE SEQUENCE</scope>
    <source>
        <strain evidence="2">SMH4131-1</strain>
    </source>
</reference>
<organism evidence="2 3">
    <name type="scientific">Cercophora scortea</name>
    <dbReference type="NCBI Taxonomy" id="314031"/>
    <lineage>
        <taxon>Eukaryota</taxon>
        <taxon>Fungi</taxon>
        <taxon>Dikarya</taxon>
        <taxon>Ascomycota</taxon>
        <taxon>Pezizomycotina</taxon>
        <taxon>Sordariomycetes</taxon>
        <taxon>Sordariomycetidae</taxon>
        <taxon>Sordariales</taxon>
        <taxon>Lasiosphaeriaceae</taxon>
        <taxon>Cercophora</taxon>
    </lineage>
</organism>
<comment type="caution">
    <text evidence="2">The sequence shown here is derived from an EMBL/GenBank/DDBJ whole genome shotgun (WGS) entry which is preliminary data.</text>
</comment>
<reference evidence="2" key="1">
    <citation type="journal article" date="2023" name="Mol. Phylogenet. Evol.">
        <title>Genome-scale phylogeny and comparative genomics of the fungal order Sordariales.</title>
        <authorList>
            <person name="Hensen N."/>
            <person name="Bonometti L."/>
            <person name="Westerberg I."/>
            <person name="Brannstrom I.O."/>
            <person name="Guillou S."/>
            <person name="Cros-Aarteil S."/>
            <person name="Calhoun S."/>
            <person name="Haridas S."/>
            <person name="Kuo A."/>
            <person name="Mondo S."/>
            <person name="Pangilinan J."/>
            <person name="Riley R."/>
            <person name="LaButti K."/>
            <person name="Andreopoulos B."/>
            <person name="Lipzen A."/>
            <person name="Chen C."/>
            <person name="Yan M."/>
            <person name="Daum C."/>
            <person name="Ng V."/>
            <person name="Clum A."/>
            <person name="Steindorff A."/>
            <person name="Ohm R.A."/>
            <person name="Martin F."/>
            <person name="Silar P."/>
            <person name="Natvig D.O."/>
            <person name="Lalanne C."/>
            <person name="Gautier V."/>
            <person name="Ament-Velasquez S.L."/>
            <person name="Kruys A."/>
            <person name="Hutchinson M.I."/>
            <person name="Powell A.J."/>
            <person name="Barry K."/>
            <person name="Miller A.N."/>
            <person name="Grigoriev I.V."/>
            <person name="Debuchy R."/>
            <person name="Gladieux P."/>
            <person name="Hiltunen Thoren M."/>
            <person name="Johannesson H."/>
        </authorList>
    </citation>
    <scope>NUCLEOTIDE SEQUENCE</scope>
    <source>
        <strain evidence="2">SMH4131-1</strain>
    </source>
</reference>
<dbReference type="Proteomes" id="UP001286456">
    <property type="component" value="Unassembled WGS sequence"/>
</dbReference>
<keyword evidence="1" id="KW-1133">Transmembrane helix</keyword>
<evidence type="ECO:0000313" key="2">
    <source>
        <dbReference type="EMBL" id="KAK3332821.1"/>
    </source>
</evidence>
<name>A0AAE0MHH8_9PEZI</name>
<evidence type="ECO:0000256" key="1">
    <source>
        <dbReference type="SAM" id="Phobius"/>
    </source>
</evidence>
<gene>
    <name evidence="2" type="ORF">B0T19DRAFT_112025</name>
</gene>
<keyword evidence="3" id="KW-1185">Reference proteome</keyword>
<sequence length="156" mass="17427">MGQVLLISTTPVNLPRGTRIMEYGVPNLAQVPMRRHHHHPTTRLPLTTAARRRGQFVERSQTLAQQRLKQDPSGSPAHAGFVTVANPAKFGQSFPSSSHVCPWCCVALRVPISFLFLARLAALVQPFASLGNVPVLFGLVSRRRAPRLFYVKQRRR</sequence>
<dbReference type="EMBL" id="JAUEPO010000002">
    <property type="protein sequence ID" value="KAK3332821.1"/>
    <property type="molecule type" value="Genomic_DNA"/>
</dbReference>
<keyword evidence="1" id="KW-0812">Transmembrane</keyword>
<proteinExistence type="predicted"/>
<feature type="transmembrane region" description="Helical" evidence="1">
    <location>
        <begin position="114"/>
        <end position="140"/>
    </location>
</feature>
<dbReference type="AlphaFoldDB" id="A0AAE0MHH8"/>
<evidence type="ECO:0000313" key="3">
    <source>
        <dbReference type="Proteomes" id="UP001286456"/>
    </source>
</evidence>
<accession>A0AAE0MHH8</accession>
<protein>
    <submittedName>
        <fullName evidence="2">Uncharacterized protein</fullName>
    </submittedName>
</protein>
<keyword evidence="1" id="KW-0472">Membrane</keyword>